<dbReference type="RefSeq" id="WP_052548299.1">
    <property type="nucleotide sequence ID" value="NZ_JMCC02000023.1"/>
</dbReference>
<dbReference type="Gene3D" id="3.30.1220.10">
    <property type="entry name" value="CobW-like, C-terminal domain"/>
    <property type="match status" value="1"/>
</dbReference>
<dbReference type="InterPro" id="IPR003495">
    <property type="entry name" value="CobW/HypB/UreG_nucleotide-bd"/>
</dbReference>
<dbReference type="CDD" id="cd03112">
    <property type="entry name" value="CobW-like"/>
    <property type="match status" value="1"/>
</dbReference>
<evidence type="ECO:0000256" key="6">
    <source>
        <dbReference type="ARBA" id="ARBA00049117"/>
    </source>
</evidence>
<protein>
    <submittedName>
        <fullName evidence="9">Putative metal chaperone, involved in Zn homeostasis, GTPase of COG0523 family protein</fullName>
    </submittedName>
</protein>
<evidence type="ECO:0000256" key="3">
    <source>
        <dbReference type="ARBA" id="ARBA00023186"/>
    </source>
</evidence>
<dbReference type="SUPFAM" id="SSF52540">
    <property type="entry name" value="P-loop containing nucleoside triphosphate hydrolases"/>
    <property type="match status" value="1"/>
</dbReference>
<sequence length="422" mass="46849">MTQAHPDSRLPVTVLSGFLGAGKTTLLNHVLNNRGGRKVAVIVNDMSEINIDVELVERGGAELSRTQERLVELSNGCICCTLRDDLLAEVARLAEERRFDYLLIESTGISEPVPVAQTFTFVDEQGKSLAEVARLDTMVTVVDASSFLREYAEAASLAERDAALNDDDQRTVADLLVDQVEFADVILVNKLDLISPTERDRVEAALRALNPGARLIPTIKGAAPLDAILDTGSFDYERAASSAAWFRELEGTHTPETEAYGISSFCYREVRPFDAQRLWALFHDSELWPELRPGEPGLARGQAILRSKGLLWVAEAPHRVYQWSQAGGISNIEVAGNWWAAAPRERWPEGADFDRRPDWHPRFGDRCQQLVFIGLELDETLIRSRLDACLLDEELLAGPSSAWTSRPNPLPQPEPAEPSKRQ</sequence>
<dbReference type="InterPro" id="IPR051927">
    <property type="entry name" value="Zn_Chap_cDPG_Synth"/>
</dbReference>
<feature type="region of interest" description="Disordered" evidence="7">
    <location>
        <begin position="399"/>
        <end position="422"/>
    </location>
</feature>
<comment type="similarity">
    <text evidence="4">Belongs to the SIMIBI class G3E GTPase family. ZNG1 subfamily.</text>
</comment>
<comment type="catalytic activity">
    <reaction evidence="6">
        <text>GTP + H2O = GDP + phosphate + H(+)</text>
        <dbReference type="Rhea" id="RHEA:19669"/>
        <dbReference type="ChEBI" id="CHEBI:15377"/>
        <dbReference type="ChEBI" id="CHEBI:15378"/>
        <dbReference type="ChEBI" id="CHEBI:37565"/>
        <dbReference type="ChEBI" id="CHEBI:43474"/>
        <dbReference type="ChEBI" id="CHEBI:58189"/>
    </reaction>
    <physiologicalReaction direction="left-to-right" evidence="6">
        <dbReference type="Rhea" id="RHEA:19670"/>
    </physiologicalReaction>
</comment>
<keyword evidence="3" id="KW-0143">Chaperone</keyword>
<evidence type="ECO:0000256" key="7">
    <source>
        <dbReference type="SAM" id="MobiDB-lite"/>
    </source>
</evidence>
<name>A0A0C2A288_9BACT</name>
<dbReference type="SMART" id="SM00833">
    <property type="entry name" value="CobW_C"/>
    <property type="match status" value="1"/>
</dbReference>
<evidence type="ECO:0000256" key="4">
    <source>
        <dbReference type="ARBA" id="ARBA00034320"/>
    </source>
</evidence>
<evidence type="ECO:0000256" key="2">
    <source>
        <dbReference type="ARBA" id="ARBA00022801"/>
    </source>
</evidence>
<evidence type="ECO:0000313" key="10">
    <source>
        <dbReference type="Proteomes" id="UP000031599"/>
    </source>
</evidence>
<dbReference type="Pfam" id="PF07683">
    <property type="entry name" value="CobW_C"/>
    <property type="match status" value="1"/>
</dbReference>
<dbReference type="PANTHER" id="PTHR43603">
    <property type="entry name" value="COBW DOMAIN-CONTAINING PROTEIN DDB_G0274527"/>
    <property type="match status" value="1"/>
</dbReference>
<evidence type="ECO:0000259" key="8">
    <source>
        <dbReference type="SMART" id="SM00833"/>
    </source>
</evidence>
<feature type="domain" description="CobW C-terminal" evidence="8">
    <location>
        <begin position="262"/>
        <end position="390"/>
    </location>
</feature>
<evidence type="ECO:0000256" key="5">
    <source>
        <dbReference type="ARBA" id="ARBA00045658"/>
    </source>
</evidence>
<dbReference type="GO" id="GO:0000166">
    <property type="term" value="F:nucleotide binding"/>
    <property type="evidence" value="ECO:0007669"/>
    <property type="project" value="UniProtKB-KW"/>
</dbReference>
<comment type="caution">
    <text evidence="9">The sequence shown here is derived from an EMBL/GenBank/DDBJ whole genome shotgun (WGS) entry which is preliminary data.</text>
</comment>
<dbReference type="InterPro" id="IPR011629">
    <property type="entry name" value="CobW-like_C"/>
</dbReference>
<reference evidence="9 10" key="1">
    <citation type="submission" date="2014-12" db="EMBL/GenBank/DDBJ databases">
        <title>Genome assembly of Enhygromyxa salina DSM 15201.</title>
        <authorList>
            <person name="Sharma G."/>
            <person name="Subramanian S."/>
        </authorList>
    </citation>
    <scope>NUCLEOTIDE SEQUENCE [LARGE SCALE GENOMIC DNA]</scope>
    <source>
        <strain evidence="9 10">DSM 15201</strain>
    </source>
</reference>
<organism evidence="9 10">
    <name type="scientific">Enhygromyxa salina</name>
    <dbReference type="NCBI Taxonomy" id="215803"/>
    <lineage>
        <taxon>Bacteria</taxon>
        <taxon>Pseudomonadati</taxon>
        <taxon>Myxococcota</taxon>
        <taxon>Polyangia</taxon>
        <taxon>Nannocystales</taxon>
        <taxon>Nannocystaceae</taxon>
        <taxon>Enhygromyxa</taxon>
    </lineage>
</organism>
<dbReference type="Pfam" id="PF02492">
    <property type="entry name" value="cobW"/>
    <property type="match status" value="1"/>
</dbReference>
<dbReference type="EMBL" id="JMCC02000023">
    <property type="protein sequence ID" value="KIG17518.1"/>
    <property type="molecule type" value="Genomic_DNA"/>
</dbReference>
<evidence type="ECO:0000313" key="9">
    <source>
        <dbReference type="EMBL" id="KIG17518.1"/>
    </source>
</evidence>
<comment type="function">
    <text evidence="5">Zinc chaperone that directly transfers zinc cofactor to target proteins, thereby activating them. Zinc is transferred from the CXCC motif in the GTPase domain to the zinc binding site in target proteins in a process requiring GTP hydrolysis.</text>
</comment>
<dbReference type="Gene3D" id="3.40.50.300">
    <property type="entry name" value="P-loop containing nucleotide triphosphate hydrolases"/>
    <property type="match status" value="1"/>
</dbReference>
<keyword evidence="2" id="KW-0378">Hydrolase</keyword>
<dbReference type="PANTHER" id="PTHR43603:SF1">
    <property type="entry name" value="ZINC-REGULATED GTPASE METALLOPROTEIN ACTIVATOR 1"/>
    <property type="match status" value="1"/>
</dbReference>
<keyword evidence="1" id="KW-0547">Nucleotide-binding</keyword>
<accession>A0A0C2A288</accession>
<dbReference type="AlphaFoldDB" id="A0A0C2A288"/>
<gene>
    <name evidence="9" type="ORF">DB30_03219</name>
</gene>
<dbReference type="InterPro" id="IPR036627">
    <property type="entry name" value="CobW-likC_sf"/>
</dbReference>
<proteinExistence type="inferred from homology"/>
<evidence type="ECO:0000256" key="1">
    <source>
        <dbReference type="ARBA" id="ARBA00022741"/>
    </source>
</evidence>
<dbReference type="Proteomes" id="UP000031599">
    <property type="component" value="Unassembled WGS sequence"/>
</dbReference>
<dbReference type="InterPro" id="IPR027417">
    <property type="entry name" value="P-loop_NTPase"/>
</dbReference>
<dbReference type="GO" id="GO:0016787">
    <property type="term" value="F:hydrolase activity"/>
    <property type="evidence" value="ECO:0007669"/>
    <property type="project" value="UniProtKB-KW"/>
</dbReference>